<dbReference type="GO" id="GO:0030328">
    <property type="term" value="P:prenylcysteine catabolic process"/>
    <property type="evidence" value="ECO:0007669"/>
    <property type="project" value="InterPro"/>
</dbReference>
<evidence type="ECO:0000259" key="6">
    <source>
        <dbReference type="Pfam" id="PF07156"/>
    </source>
</evidence>
<evidence type="ECO:0000256" key="3">
    <source>
        <dbReference type="ARBA" id="ARBA00022827"/>
    </source>
</evidence>
<evidence type="ECO:0000256" key="2">
    <source>
        <dbReference type="ARBA" id="ARBA00022630"/>
    </source>
</evidence>
<evidence type="ECO:0000313" key="8">
    <source>
        <dbReference type="Proteomes" id="UP000275408"/>
    </source>
</evidence>
<sequence>MSTNFTNIYDLQEKEQAFNTVPEMLQAPGGEKFYEYTQQTTRQTLENIGLNQLLIDELVTVVIRINYGQDVTLNGFASMFFTTVNIRDRKIPIRRSSNRGT</sequence>
<proteinExistence type="predicted"/>
<dbReference type="PANTHER" id="PTHR15944">
    <property type="entry name" value="FARNESYLCYSTEINE LYASE"/>
    <property type="match status" value="1"/>
</dbReference>
<organism evidence="7 8">
    <name type="scientific">Pocillopora damicornis</name>
    <name type="common">Cauliflower coral</name>
    <name type="synonym">Millepora damicornis</name>
    <dbReference type="NCBI Taxonomy" id="46731"/>
    <lineage>
        <taxon>Eukaryota</taxon>
        <taxon>Metazoa</taxon>
        <taxon>Cnidaria</taxon>
        <taxon>Anthozoa</taxon>
        <taxon>Hexacorallia</taxon>
        <taxon>Scleractinia</taxon>
        <taxon>Astrocoeniina</taxon>
        <taxon>Pocilloporidae</taxon>
        <taxon>Pocillopora</taxon>
    </lineage>
</organism>
<comment type="cofactor">
    <cofactor evidence="1">
        <name>FAD</name>
        <dbReference type="ChEBI" id="CHEBI:57692"/>
    </cofactor>
</comment>
<dbReference type="Pfam" id="PF07156">
    <property type="entry name" value="Prenylcys_lyase"/>
    <property type="match status" value="1"/>
</dbReference>
<dbReference type="GO" id="GO:0001735">
    <property type="term" value="F:prenylcysteine oxidase activity"/>
    <property type="evidence" value="ECO:0007669"/>
    <property type="project" value="InterPro"/>
</dbReference>
<dbReference type="InterPro" id="IPR010795">
    <property type="entry name" value="Prenylcys_lyase"/>
</dbReference>
<accession>A0A3M6V5W1</accession>
<dbReference type="Proteomes" id="UP000275408">
    <property type="component" value="Unassembled WGS sequence"/>
</dbReference>
<gene>
    <name evidence="7" type="ORF">pdam_00007366</name>
</gene>
<name>A0A3M6V5W1_POCDA</name>
<keyword evidence="4" id="KW-0560">Oxidoreductase</keyword>
<feature type="domain" description="Prenylcysteine lyase" evidence="6">
    <location>
        <begin position="4"/>
        <end position="79"/>
    </location>
</feature>
<dbReference type="GO" id="GO:0030327">
    <property type="term" value="P:prenylated protein catabolic process"/>
    <property type="evidence" value="ECO:0007669"/>
    <property type="project" value="TreeGrafter"/>
</dbReference>
<dbReference type="AlphaFoldDB" id="A0A3M6V5W1"/>
<dbReference type="InterPro" id="IPR017046">
    <property type="entry name" value="Prenylcysteine_Oxase1"/>
</dbReference>
<dbReference type="PANTHER" id="PTHR15944:SF0">
    <property type="entry name" value="PRENYLCYSTEINE LYASE DOMAIN-CONTAINING PROTEIN"/>
    <property type="match status" value="1"/>
</dbReference>
<keyword evidence="5" id="KW-0325">Glycoprotein</keyword>
<reference evidence="7 8" key="1">
    <citation type="journal article" date="2018" name="Sci. Rep.">
        <title>Comparative analysis of the Pocillopora damicornis genome highlights role of immune system in coral evolution.</title>
        <authorList>
            <person name="Cunning R."/>
            <person name="Bay R.A."/>
            <person name="Gillette P."/>
            <person name="Baker A.C."/>
            <person name="Traylor-Knowles N."/>
        </authorList>
    </citation>
    <scope>NUCLEOTIDE SEQUENCE [LARGE SCALE GENOMIC DNA]</scope>
    <source>
        <strain evidence="7">RSMAS</strain>
        <tissue evidence="7">Whole animal</tissue>
    </source>
</reference>
<keyword evidence="2" id="KW-0285">Flavoprotein</keyword>
<protein>
    <recommendedName>
        <fullName evidence="6">Prenylcysteine lyase domain-containing protein</fullName>
    </recommendedName>
</protein>
<evidence type="ECO:0000256" key="1">
    <source>
        <dbReference type="ARBA" id="ARBA00001974"/>
    </source>
</evidence>
<dbReference type="EMBL" id="RCHS01000065">
    <property type="protein sequence ID" value="RMX61277.1"/>
    <property type="molecule type" value="Genomic_DNA"/>
</dbReference>
<evidence type="ECO:0000256" key="5">
    <source>
        <dbReference type="ARBA" id="ARBA00023180"/>
    </source>
</evidence>
<dbReference type="OrthoDB" id="437369at2759"/>
<comment type="caution">
    <text evidence="7">The sequence shown here is derived from an EMBL/GenBank/DDBJ whole genome shotgun (WGS) entry which is preliminary data.</text>
</comment>
<evidence type="ECO:0000256" key="4">
    <source>
        <dbReference type="ARBA" id="ARBA00023002"/>
    </source>
</evidence>
<evidence type="ECO:0000313" key="7">
    <source>
        <dbReference type="EMBL" id="RMX61277.1"/>
    </source>
</evidence>
<dbReference type="STRING" id="46731.A0A3M6V5W1"/>
<keyword evidence="8" id="KW-1185">Reference proteome</keyword>
<keyword evidence="3" id="KW-0274">FAD</keyword>